<dbReference type="Proteomes" id="UP000012024">
    <property type="component" value="Unassembled WGS sequence"/>
</dbReference>
<protein>
    <submittedName>
        <fullName evidence="1">Uncharacterized protein</fullName>
    </submittedName>
</protein>
<comment type="caution">
    <text evidence="1">The sequence shown here is derived from an EMBL/GenBank/DDBJ whole genome shotgun (WGS) entry which is preliminary data.</text>
</comment>
<gene>
    <name evidence="1" type="ORF">D778_00982</name>
</gene>
<proteinExistence type="predicted"/>
<dbReference type="GeneID" id="98642725"/>
<evidence type="ECO:0000313" key="2">
    <source>
        <dbReference type="Proteomes" id="UP000012024"/>
    </source>
</evidence>
<dbReference type="PATRIC" id="fig|1137281.3.peg.2414"/>
<dbReference type="AlphaFoldDB" id="M7MDQ5"/>
<dbReference type="EMBL" id="ANLA01000019">
    <property type="protein sequence ID" value="EMQ94267.1"/>
    <property type="molecule type" value="Genomic_DNA"/>
</dbReference>
<sequence length="54" mass="6437">MRQALPYHFERRSKNHLDWLVNVIKSETYFQADSIISTNRPARDFLKNLESATQ</sequence>
<accession>M7MDQ5</accession>
<dbReference type="RefSeq" id="WP_007651045.1">
    <property type="nucleotide sequence ID" value="NZ_ANLA01000019.1"/>
</dbReference>
<evidence type="ECO:0000313" key="1">
    <source>
        <dbReference type="EMBL" id="EMQ94267.1"/>
    </source>
</evidence>
<name>M7MDQ5_9FLAO</name>
<keyword evidence="2" id="KW-1185">Reference proteome</keyword>
<dbReference type="OrthoDB" id="1454479at2"/>
<organism evidence="1 2">
    <name type="scientific">Xanthomarina gelatinilytica</name>
    <dbReference type="NCBI Taxonomy" id="1137281"/>
    <lineage>
        <taxon>Bacteria</taxon>
        <taxon>Pseudomonadati</taxon>
        <taxon>Bacteroidota</taxon>
        <taxon>Flavobacteriia</taxon>
        <taxon>Flavobacteriales</taxon>
        <taxon>Flavobacteriaceae</taxon>
        <taxon>Xanthomarina</taxon>
    </lineage>
</organism>
<reference evidence="1 2" key="1">
    <citation type="submission" date="2012-12" db="EMBL/GenBank/DDBJ databases">
        <title>Genome assembly of Formosa sp. AK20.</title>
        <authorList>
            <person name="Kumar R."/>
            <person name="Khatri I."/>
            <person name="Vaidya B."/>
            <person name="Subramanian S."/>
            <person name="Pinnaka A."/>
        </authorList>
    </citation>
    <scope>NUCLEOTIDE SEQUENCE [LARGE SCALE GENOMIC DNA]</scope>
    <source>
        <strain evidence="1 2">AK20</strain>
    </source>
</reference>